<accession>A0A4V0GZW9</accession>
<dbReference type="InterPro" id="IPR037278">
    <property type="entry name" value="ARFGAP/RecO"/>
</dbReference>
<comment type="similarity">
    <text evidence="1 7">Belongs to the RecO family.</text>
</comment>
<evidence type="ECO:0000256" key="1">
    <source>
        <dbReference type="ARBA" id="ARBA00007452"/>
    </source>
</evidence>
<dbReference type="Gene3D" id="2.40.50.140">
    <property type="entry name" value="Nucleic acid-binding proteins"/>
    <property type="match status" value="1"/>
</dbReference>
<evidence type="ECO:0000256" key="5">
    <source>
        <dbReference type="ARBA" id="ARBA00023204"/>
    </source>
</evidence>
<keyword evidence="4 7" id="KW-0233">DNA recombination</keyword>
<dbReference type="InterPro" id="IPR003717">
    <property type="entry name" value="RecO"/>
</dbReference>
<dbReference type="PANTHER" id="PTHR33991:SF1">
    <property type="entry name" value="DNA REPAIR PROTEIN RECO"/>
    <property type="match status" value="1"/>
</dbReference>
<dbReference type="InterPro" id="IPR042242">
    <property type="entry name" value="RecO_C"/>
</dbReference>
<dbReference type="HAMAP" id="MF_00201">
    <property type="entry name" value="RecO"/>
    <property type="match status" value="1"/>
</dbReference>
<comment type="function">
    <text evidence="7">Involved in DNA repair and RecF pathway recombination.</text>
</comment>
<gene>
    <name evidence="7 9" type="primary">recO</name>
    <name evidence="9" type="ORF">NCTC10924_00055</name>
</gene>
<evidence type="ECO:0000313" key="9">
    <source>
        <dbReference type="EMBL" id="VTT41395.1"/>
    </source>
</evidence>
<evidence type="ECO:0000313" key="10">
    <source>
        <dbReference type="Proteomes" id="UP000306241"/>
    </source>
</evidence>
<evidence type="ECO:0000256" key="3">
    <source>
        <dbReference type="ARBA" id="ARBA00022763"/>
    </source>
</evidence>
<dbReference type="SUPFAM" id="SSF50249">
    <property type="entry name" value="Nucleic acid-binding proteins"/>
    <property type="match status" value="1"/>
</dbReference>
<dbReference type="GO" id="GO:0006310">
    <property type="term" value="P:DNA recombination"/>
    <property type="evidence" value="ECO:0007669"/>
    <property type="project" value="UniProtKB-UniRule"/>
</dbReference>
<dbReference type="InterPro" id="IPR012340">
    <property type="entry name" value="NA-bd_OB-fold"/>
</dbReference>
<sequence length="257" mass="30359">MKTKESYALVLYNKNYREDDKLVKLFTETAGKRMFFIKHASKSKLASVIQPLTIADFILKINEKGLSYIDDYNDVQTYPRINQDLYRLAYATYVMSLVDAAIPDNESDSQLFAFTRKTLDLMEEGLDYEILTNIFEIQILERFGVRLNFHECVFCHRVGLPFDFSHKYSGPLCPNHLQEDTHRSHLDPNVLYLLDQFQNVQFSELKNISLKKDMKKKLRQFIDDLYEDYVGIHLKSKKFINDLDKWGHIMESEQELR</sequence>
<keyword evidence="3 7" id="KW-0227">DNA damage</keyword>
<dbReference type="EMBL" id="LR594052">
    <property type="protein sequence ID" value="VTT41395.1"/>
    <property type="molecule type" value="Genomic_DNA"/>
</dbReference>
<dbReference type="PANTHER" id="PTHR33991">
    <property type="entry name" value="DNA REPAIR PROTEIN RECO"/>
    <property type="match status" value="1"/>
</dbReference>
<reference evidence="9 10" key="1">
    <citation type="submission" date="2019-05" db="EMBL/GenBank/DDBJ databases">
        <authorList>
            <consortium name="Pathogen Informatics"/>
        </authorList>
    </citation>
    <scope>NUCLEOTIDE SEQUENCE [LARGE SCALE GENOMIC DNA]</scope>
    <source>
        <strain evidence="9 10">NCTC10924</strain>
    </source>
</reference>
<feature type="domain" description="DNA replication/recombination mediator RecO N-terminal" evidence="8">
    <location>
        <begin position="1"/>
        <end position="77"/>
    </location>
</feature>
<dbReference type="Pfam" id="PF02565">
    <property type="entry name" value="RecO_C"/>
    <property type="match status" value="1"/>
</dbReference>
<evidence type="ECO:0000259" key="8">
    <source>
        <dbReference type="Pfam" id="PF11967"/>
    </source>
</evidence>
<protein>
    <recommendedName>
        <fullName evidence="2 7">DNA repair protein RecO</fullName>
    </recommendedName>
    <alternativeName>
        <fullName evidence="6 7">Recombination protein O</fullName>
    </alternativeName>
</protein>
<dbReference type="Proteomes" id="UP000306241">
    <property type="component" value="Chromosome"/>
</dbReference>
<proteinExistence type="inferred from homology"/>
<name>A0A4V0GZW9_STRPO</name>
<dbReference type="InterPro" id="IPR022572">
    <property type="entry name" value="DNA_rep/recomb_RecO_N"/>
</dbReference>
<dbReference type="OrthoDB" id="9797083at2"/>
<dbReference type="GO" id="GO:0043590">
    <property type="term" value="C:bacterial nucleoid"/>
    <property type="evidence" value="ECO:0007669"/>
    <property type="project" value="TreeGrafter"/>
</dbReference>
<dbReference type="Gene3D" id="1.20.1440.120">
    <property type="entry name" value="Recombination protein O, C-terminal domain"/>
    <property type="match status" value="1"/>
</dbReference>
<evidence type="ECO:0000256" key="2">
    <source>
        <dbReference type="ARBA" id="ARBA00021310"/>
    </source>
</evidence>
<dbReference type="Pfam" id="PF11967">
    <property type="entry name" value="RecO_N"/>
    <property type="match status" value="1"/>
</dbReference>
<evidence type="ECO:0000256" key="6">
    <source>
        <dbReference type="ARBA" id="ARBA00033409"/>
    </source>
</evidence>
<keyword evidence="5 7" id="KW-0234">DNA repair</keyword>
<dbReference type="GO" id="GO:0006302">
    <property type="term" value="P:double-strand break repair"/>
    <property type="evidence" value="ECO:0007669"/>
    <property type="project" value="TreeGrafter"/>
</dbReference>
<evidence type="ECO:0000256" key="7">
    <source>
        <dbReference type="HAMAP-Rule" id="MF_00201"/>
    </source>
</evidence>
<organism evidence="9 10">
    <name type="scientific">Streptococcus porcinus</name>
    <dbReference type="NCBI Taxonomy" id="1340"/>
    <lineage>
        <taxon>Bacteria</taxon>
        <taxon>Bacillati</taxon>
        <taxon>Bacillota</taxon>
        <taxon>Bacilli</taxon>
        <taxon>Lactobacillales</taxon>
        <taxon>Streptococcaceae</taxon>
        <taxon>Streptococcus</taxon>
    </lineage>
</organism>
<dbReference type="NCBIfam" id="TIGR00613">
    <property type="entry name" value="reco"/>
    <property type="match status" value="1"/>
</dbReference>
<dbReference type="RefSeq" id="WP_003084584.1">
    <property type="nucleotide sequence ID" value="NZ_CP070237.1"/>
</dbReference>
<dbReference type="AlphaFoldDB" id="A0A4V0GZW9"/>
<dbReference type="SUPFAM" id="SSF57863">
    <property type="entry name" value="ArfGap/RecO-like zinc finger"/>
    <property type="match status" value="1"/>
</dbReference>
<evidence type="ECO:0000256" key="4">
    <source>
        <dbReference type="ARBA" id="ARBA00023172"/>
    </source>
</evidence>